<feature type="domain" description="SCP" evidence="2">
    <location>
        <begin position="233"/>
        <end position="351"/>
    </location>
</feature>
<dbReference type="PRINTS" id="PR00837">
    <property type="entry name" value="V5TPXLIKE"/>
</dbReference>
<dbReference type="SUPFAM" id="SSF55797">
    <property type="entry name" value="PR-1-like"/>
    <property type="match status" value="1"/>
</dbReference>
<dbReference type="GeneID" id="25737870"/>
<dbReference type="OrthoDB" id="529132at2759"/>
<proteinExistence type="predicted"/>
<dbReference type="InterPro" id="IPR035940">
    <property type="entry name" value="CAP_sf"/>
</dbReference>
<reference evidence="3 4" key="1">
    <citation type="journal article" date="2013" name="BMC Genomics">
        <title>Reconstruction of the lipid metabolism for the microalga Monoraphidium neglectum from its genome sequence reveals characteristics suitable for biofuel production.</title>
        <authorList>
            <person name="Bogen C."/>
            <person name="Al-Dilaimi A."/>
            <person name="Albersmeier A."/>
            <person name="Wichmann J."/>
            <person name="Grundmann M."/>
            <person name="Rupp O."/>
            <person name="Lauersen K.J."/>
            <person name="Blifernez-Klassen O."/>
            <person name="Kalinowski J."/>
            <person name="Goesmann A."/>
            <person name="Mussgnug J.H."/>
            <person name="Kruse O."/>
        </authorList>
    </citation>
    <scope>NUCLEOTIDE SEQUENCE [LARGE SCALE GENOMIC DNA]</scope>
    <source>
        <strain evidence="3 4">SAG 48.87</strain>
    </source>
</reference>
<dbReference type="InterPro" id="IPR018244">
    <property type="entry name" value="Allrgn_V5/Tpx1_CS"/>
</dbReference>
<dbReference type="GO" id="GO:0005576">
    <property type="term" value="C:extracellular region"/>
    <property type="evidence" value="ECO:0007669"/>
    <property type="project" value="InterPro"/>
</dbReference>
<dbReference type="STRING" id="145388.A0A0D2JW59"/>
<dbReference type="Pfam" id="PF00188">
    <property type="entry name" value="CAP"/>
    <property type="match status" value="1"/>
</dbReference>
<accession>A0A0D2JW59</accession>
<dbReference type="RefSeq" id="XP_013901987.1">
    <property type="nucleotide sequence ID" value="XM_014046533.1"/>
</dbReference>
<organism evidence="3 4">
    <name type="scientific">Monoraphidium neglectum</name>
    <dbReference type="NCBI Taxonomy" id="145388"/>
    <lineage>
        <taxon>Eukaryota</taxon>
        <taxon>Viridiplantae</taxon>
        <taxon>Chlorophyta</taxon>
        <taxon>core chlorophytes</taxon>
        <taxon>Chlorophyceae</taxon>
        <taxon>CS clade</taxon>
        <taxon>Sphaeropleales</taxon>
        <taxon>Selenastraceae</taxon>
        <taxon>Monoraphidium</taxon>
    </lineage>
</organism>
<evidence type="ECO:0000313" key="3">
    <source>
        <dbReference type="EMBL" id="KIZ02968.1"/>
    </source>
</evidence>
<dbReference type="SMART" id="SM00198">
    <property type="entry name" value="SCP"/>
    <property type="match status" value="1"/>
</dbReference>
<dbReference type="PANTHER" id="PTHR10334">
    <property type="entry name" value="CYSTEINE-RICH SECRETORY PROTEIN-RELATED"/>
    <property type="match status" value="1"/>
</dbReference>
<dbReference type="PROSITE" id="PS01009">
    <property type="entry name" value="CRISP_1"/>
    <property type="match status" value="1"/>
</dbReference>
<dbReference type="EMBL" id="KK100941">
    <property type="protein sequence ID" value="KIZ02968.1"/>
    <property type="molecule type" value="Genomic_DNA"/>
</dbReference>
<evidence type="ECO:0000259" key="2">
    <source>
        <dbReference type="SMART" id="SM00198"/>
    </source>
</evidence>
<dbReference type="InterPro" id="IPR001283">
    <property type="entry name" value="CRISP-related"/>
</dbReference>
<evidence type="ECO:0000313" key="4">
    <source>
        <dbReference type="Proteomes" id="UP000054498"/>
    </source>
</evidence>
<dbReference type="KEGG" id="mng:MNEG_4993"/>
<evidence type="ECO:0000256" key="1">
    <source>
        <dbReference type="SAM" id="MobiDB-lite"/>
    </source>
</evidence>
<dbReference type="PROSITE" id="PS01010">
    <property type="entry name" value="CRISP_2"/>
    <property type="match status" value="1"/>
</dbReference>
<name>A0A0D2JW59_9CHLO</name>
<dbReference type="InterPro" id="IPR014044">
    <property type="entry name" value="CAP_dom"/>
</dbReference>
<feature type="region of interest" description="Disordered" evidence="1">
    <location>
        <begin position="240"/>
        <end position="265"/>
    </location>
</feature>
<dbReference type="Gene3D" id="3.40.33.10">
    <property type="entry name" value="CAP"/>
    <property type="match status" value="1"/>
</dbReference>
<protein>
    <submittedName>
        <fullName evidence="3">Protein PRY1</fullName>
    </submittedName>
</protein>
<sequence length="361" mass="37231">MGDVAAAWTPSGDTAGAAAGLDAATVTAAPGARGSAPLLRGAHRRACGRQSDALHPGVVAAAEAFAVGAQRRLLSTLPAAAAGRVRVLASLHTDVEALIYNQPLIELQEDDALVLLVHVYLHWRADRFDPGSPDAHLAALQAAAPEYWLKLKRPQAVAEALGLPGAFPDGVTPSALQSSTLAVALAAAPPAAAARYRARGRALEVADANLWPGMNAEAFFKEAEMRFLDPATAGNDAAVRPGPHQCSADGAGEAGGSSQQSWSEGCVMSHSSGGYGENLAQGYRDPVTAIQAWYDEIRSYNFASGSYSSATGHFTQVVWKGSSQLGCGFAPNCGSGALLTCRYSPAGNVMGAFQQNVAPPQ</sequence>
<dbReference type="Proteomes" id="UP000054498">
    <property type="component" value="Unassembled WGS sequence"/>
</dbReference>
<feature type="compositionally biased region" description="Low complexity" evidence="1">
    <location>
        <begin position="247"/>
        <end position="265"/>
    </location>
</feature>
<gene>
    <name evidence="3" type="ORF">MNEG_4993</name>
</gene>
<keyword evidence="4" id="KW-1185">Reference proteome</keyword>
<dbReference type="AlphaFoldDB" id="A0A0D2JW59"/>